<dbReference type="InterPro" id="IPR036116">
    <property type="entry name" value="FN3_sf"/>
</dbReference>
<dbReference type="GO" id="GO:0030245">
    <property type="term" value="P:cellulose catabolic process"/>
    <property type="evidence" value="ECO:0007669"/>
    <property type="project" value="InterPro"/>
</dbReference>
<protein>
    <recommendedName>
        <fullName evidence="10">Mannan endo-1,4-beta-mannosidase</fullName>
    </recommendedName>
</protein>
<feature type="domain" description="GH26" evidence="7">
    <location>
        <begin position="527"/>
        <end position="820"/>
    </location>
</feature>
<evidence type="ECO:0000256" key="1">
    <source>
        <dbReference type="ARBA" id="ARBA00007754"/>
    </source>
</evidence>
<reference evidence="8 9" key="1">
    <citation type="submission" date="2017-06" db="EMBL/GenBank/DDBJ databases">
        <title>Complete genome sequence of Paenibacillus donghaensis KCTC 13049T isolated from East Sea sediment, South Korea.</title>
        <authorList>
            <person name="Jung B.K."/>
            <person name="Hong S.-J."/>
            <person name="Shin J.-H."/>
        </authorList>
    </citation>
    <scope>NUCLEOTIDE SEQUENCE [LARGE SCALE GENOMIC DNA]</scope>
    <source>
        <strain evidence="8 9">KCTC 13049</strain>
    </source>
</reference>
<evidence type="ECO:0000313" key="8">
    <source>
        <dbReference type="EMBL" id="ASA19674.1"/>
    </source>
</evidence>
<dbReference type="PANTHER" id="PTHR40079:SF4">
    <property type="entry name" value="GH26 DOMAIN-CONTAINING PROTEIN-RELATED"/>
    <property type="match status" value="1"/>
</dbReference>
<keyword evidence="5" id="KW-0732">Signal</keyword>
<dbReference type="Pfam" id="PF02018">
    <property type="entry name" value="CBM_4_9"/>
    <property type="match status" value="1"/>
</dbReference>
<organism evidence="8 9">
    <name type="scientific">Paenibacillus donghaensis</name>
    <dbReference type="NCBI Taxonomy" id="414771"/>
    <lineage>
        <taxon>Bacteria</taxon>
        <taxon>Bacillati</taxon>
        <taxon>Bacillota</taxon>
        <taxon>Bacilli</taxon>
        <taxon>Bacillales</taxon>
        <taxon>Paenibacillaceae</taxon>
        <taxon>Paenibacillus</taxon>
    </lineage>
</organism>
<dbReference type="PROSITE" id="PS51764">
    <property type="entry name" value="GH26"/>
    <property type="match status" value="1"/>
</dbReference>
<dbReference type="Gene3D" id="2.60.40.10">
    <property type="entry name" value="Immunoglobulins"/>
    <property type="match status" value="2"/>
</dbReference>
<proteinExistence type="inferred from homology"/>
<accession>A0A2Z2K5A4</accession>
<comment type="similarity">
    <text evidence="1 4">Belongs to the glycosyl hydrolase 26 family.</text>
</comment>
<dbReference type="SUPFAM" id="SSF49265">
    <property type="entry name" value="Fibronectin type III"/>
    <property type="match status" value="2"/>
</dbReference>
<evidence type="ECO:0000256" key="5">
    <source>
        <dbReference type="SAM" id="SignalP"/>
    </source>
</evidence>
<dbReference type="Pfam" id="PF00041">
    <property type="entry name" value="fn3"/>
    <property type="match status" value="2"/>
</dbReference>
<keyword evidence="9" id="KW-1185">Reference proteome</keyword>
<name>A0A2Z2K5A4_9BACL</name>
<sequence>MITVLARISKRLCCCWLTVVMIAASFGGLSAPARAAGENQLSNPGFEAGDAAWEKWGSPAITTAVKHSGSKALQVNRNSGGASESAAVQEGKTYRVGMWVKFAAAVAGGHDVDLDYFGTQQGKVKLHFTGSTSWEYHQLLYTAPPGVQHIRISFWNSTSAVYYLDDVVIRENIDIERPTPPGAWQTSHNPDALKLAWAESTDDMGVEAYQLAYKKSGSTDWSTVTLPHQTSVTLQTYTLQNLEPYSVYAIMLTALDAAGNKSDPVIGLEATPGPNLVVNGGLESGGIEPWMNEGTVTVQTTTYGPYSGQYALQLPDQAVAQIQGIATDGGTSYLVSYGSRWGLAPAGNQELALTFEDGVAESRQVLQLPLSTDWTRSEQMLVSDSEITSIGLAASNLSGTDLLLDEVFIGRLPALPAELAPAAPAGLAVNAVDGVSAQLQWEAAVSLFGIKEYRVAYQKEGSGPWEQVTVPYAPGVSMYSYKLEGLSPESNYNLTVKAISAADSLSPASEIQLTTIDMHPVNPNASVEASDLLDRLYTSVGHTVYTGQHNYYEEPLVWYDKAAELTGYYPAIWGSDFAYYTGGDFAGLRQTMIDTAIDASGQGAMITLTYHQPRPMDAPTAGWESVTGNVTEAEMTEIVTPGTVLYNQWAAQIDEVAGYLAQLEAEDIPVLWRPYHEMNAEFFWWGARPELFRQLWYNMYDRLTNQHGLDNLIWVWSPNAESSWAYDSTPYYPGHTSVDVLAMDIYNNDYRDTYYNKLVKLSGGRPIAVGENGELPDLDMFAAKQQRYVYFMTWSQYLTDKNSISSIQGVYSHPRAGNNGETGNGPFVPPPAERYSIDDFEQYGGSNSSLRSKWQRNTSGNAASVTLDVYEKNSGSYGLKLDYTIGNPGYAGLYRSLGKEWPGMEAIEFWLKPDGSNRQLAVQFHETNGEVWEAGLRLQGTAPVLVRLPFTSFQRPGWSTGGNGLIDLGSIREFAFYVAQGNGAVGSGTLYIDDVSAVKLPVPDEE</sequence>
<feature type="chain" id="PRO_5016465470" description="Mannan endo-1,4-beta-mannosidase" evidence="5">
    <location>
        <begin position="36"/>
        <end position="1006"/>
    </location>
</feature>
<dbReference type="CDD" id="cd00063">
    <property type="entry name" value="FN3"/>
    <property type="match status" value="2"/>
</dbReference>
<feature type="active site" description="Nucleophile" evidence="4">
    <location>
        <position position="771"/>
    </location>
</feature>
<evidence type="ECO:0008006" key="10">
    <source>
        <dbReference type="Google" id="ProtNLM"/>
    </source>
</evidence>
<dbReference type="KEGG" id="pdh:B9T62_01885"/>
<evidence type="ECO:0000259" key="6">
    <source>
        <dbReference type="PROSITE" id="PS50853"/>
    </source>
</evidence>
<evidence type="ECO:0000313" key="9">
    <source>
        <dbReference type="Proteomes" id="UP000249890"/>
    </source>
</evidence>
<feature type="domain" description="Fibronectin type-III" evidence="6">
    <location>
        <begin position="177"/>
        <end position="275"/>
    </location>
</feature>
<dbReference type="PROSITE" id="PS50853">
    <property type="entry name" value="FN3"/>
    <property type="match status" value="2"/>
</dbReference>
<dbReference type="Gene3D" id="2.60.120.260">
    <property type="entry name" value="Galactose-binding domain-like"/>
    <property type="match status" value="2"/>
</dbReference>
<dbReference type="PRINTS" id="PR00739">
    <property type="entry name" value="GLHYDRLASE26"/>
</dbReference>
<dbReference type="AlphaFoldDB" id="A0A2Z2K5A4"/>
<dbReference type="EMBL" id="CP021780">
    <property type="protein sequence ID" value="ASA19674.1"/>
    <property type="molecule type" value="Genomic_DNA"/>
</dbReference>
<keyword evidence="2 4" id="KW-0378">Hydrolase</keyword>
<dbReference type="Gene3D" id="3.20.20.80">
    <property type="entry name" value="Glycosidases"/>
    <property type="match status" value="1"/>
</dbReference>
<dbReference type="InterPro" id="IPR005087">
    <property type="entry name" value="CBM11"/>
</dbReference>
<keyword evidence="3 4" id="KW-0326">Glycosidase</keyword>
<evidence type="ECO:0000256" key="4">
    <source>
        <dbReference type="PROSITE-ProRule" id="PRU01100"/>
    </source>
</evidence>
<dbReference type="SUPFAM" id="SSF49785">
    <property type="entry name" value="Galactose-binding domain-like"/>
    <property type="match status" value="2"/>
</dbReference>
<feature type="domain" description="Fibronectin type-III" evidence="6">
    <location>
        <begin position="423"/>
        <end position="521"/>
    </location>
</feature>
<dbReference type="OrthoDB" id="9801493at2"/>
<dbReference type="InterPro" id="IPR008979">
    <property type="entry name" value="Galactose-bd-like_sf"/>
</dbReference>
<dbReference type="Pfam" id="PF02156">
    <property type="entry name" value="Glyco_hydro_26"/>
    <property type="match status" value="1"/>
</dbReference>
<feature type="active site" description="Proton donor" evidence="4">
    <location>
        <position position="677"/>
    </location>
</feature>
<dbReference type="Pfam" id="PF03425">
    <property type="entry name" value="CBM_11"/>
    <property type="match status" value="1"/>
</dbReference>
<dbReference type="InterPro" id="IPR003305">
    <property type="entry name" value="CenC_carb-bd"/>
</dbReference>
<dbReference type="InterPro" id="IPR003961">
    <property type="entry name" value="FN3_dom"/>
</dbReference>
<evidence type="ECO:0000256" key="2">
    <source>
        <dbReference type="ARBA" id="ARBA00022801"/>
    </source>
</evidence>
<dbReference type="GO" id="GO:0008810">
    <property type="term" value="F:cellulase activity"/>
    <property type="evidence" value="ECO:0007669"/>
    <property type="project" value="InterPro"/>
</dbReference>
<dbReference type="Proteomes" id="UP000249890">
    <property type="component" value="Chromosome"/>
</dbReference>
<dbReference type="InterPro" id="IPR022790">
    <property type="entry name" value="GH26_dom"/>
</dbReference>
<dbReference type="GO" id="GO:0006080">
    <property type="term" value="P:substituted mannan metabolic process"/>
    <property type="evidence" value="ECO:0007669"/>
    <property type="project" value="InterPro"/>
</dbReference>
<feature type="signal peptide" evidence="5">
    <location>
        <begin position="1"/>
        <end position="35"/>
    </location>
</feature>
<dbReference type="InterPro" id="IPR013783">
    <property type="entry name" value="Ig-like_fold"/>
</dbReference>
<dbReference type="InterPro" id="IPR000805">
    <property type="entry name" value="Glyco_hydro_26"/>
</dbReference>
<gene>
    <name evidence="8" type="ORF">B9T62_01885</name>
</gene>
<evidence type="ECO:0000259" key="7">
    <source>
        <dbReference type="PROSITE" id="PS51764"/>
    </source>
</evidence>
<dbReference type="SMART" id="SM00060">
    <property type="entry name" value="FN3"/>
    <property type="match status" value="2"/>
</dbReference>
<dbReference type="PANTHER" id="PTHR40079">
    <property type="entry name" value="MANNAN ENDO-1,4-BETA-MANNOSIDASE E-RELATED"/>
    <property type="match status" value="1"/>
</dbReference>
<dbReference type="InterPro" id="IPR017853">
    <property type="entry name" value="GH"/>
</dbReference>
<dbReference type="SUPFAM" id="SSF51445">
    <property type="entry name" value="(Trans)glycosidases"/>
    <property type="match status" value="1"/>
</dbReference>
<dbReference type="GO" id="GO:0016985">
    <property type="term" value="F:mannan endo-1,4-beta-mannosidase activity"/>
    <property type="evidence" value="ECO:0007669"/>
    <property type="project" value="InterPro"/>
</dbReference>
<evidence type="ECO:0000256" key="3">
    <source>
        <dbReference type="ARBA" id="ARBA00023295"/>
    </source>
</evidence>